<evidence type="ECO:0008006" key="4">
    <source>
        <dbReference type="Google" id="ProtNLM"/>
    </source>
</evidence>
<evidence type="ECO:0000313" key="2">
    <source>
        <dbReference type="EMBL" id="KAJ8049280.1"/>
    </source>
</evidence>
<organism evidence="2 3">
    <name type="scientific">Holothuria leucospilota</name>
    <name type="common">Black long sea cucumber</name>
    <name type="synonym">Mertensiothuria leucospilota</name>
    <dbReference type="NCBI Taxonomy" id="206669"/>
    <lineage>
        <taxon>Eukaryota</taxon>
        <taxon>Metazoa</taxon>
        <taxon>Echinodermata</taxon>
        <taxon>Eleutherozoa</taxon>
        <taxon>Echinozoa</taxon>
        <taxon>Holothuroidea</taxon>
        <taxon>Aspidochirotacea</taxon>
        <taxon>Aspidochirotida</taxon>
        <taxon>Holothuriidae</taxon>
        <taxon>Holothuria</taxon>
    </lineage>
</organism>
<keyword evidence="3" id="KW-1185">Reference proteome</keyword>
<proteinExistence type="predicted"/>
<sequence length="181" mass="20120">MARVLLALILVSLSAYGWAVPTDSKFKVYNNKFVKIPIPLANTPSEQNQESPGIASECYINITGPWAAGFNATVKPLPPRIDEILKIHVDFHAFRDVWHFTARGNLTRRGAPHGYSFDVNVCDYPAAKLCPMRKGETVHIDDSVFLPSAYVDKGVYSASTELFDQDNKLLLALNVRECPIV</sequence>
<evidence type="ECO:0000313" key="3">
    <source>
        <dbReference type="Proteomes" id="UP001152320"/>
    </source>
</evidence>
<name>A0A9Q1CR40_HOLLE</name>
<comment type="caution">
    <text evidence="2">The sequence shown here is derived from an EMBL/GenBank/DDBJ whole genome shotgun (WGS) entry which is preliminary data.</text>
</comment>
<feature type="chain" id="PRO_5040210259" description="MD-2-related lipid-recognition domain-containing protein" evidence="1">
    <location>
        <begin position="20"/>
        <end position="181"/>
    </location>
</feature>
<dbReference type="EMBL" id="JAIZAY010000001">
    <property type="protein sequence ID" value="KAJ8049280.1"/>
    <property type="molecule type" value="Genomic_DNA"/>
</dbReference>
<reference evidence="2" key="1">
    <citation type="submission" date="2021-10" db="EMBL/GenBank/DDBJ databases">
        <title>Tropical sea cucumber genome reveals ecological adaptation and Cuvierian tubules defense mechanism.</title>
        <authorList>
            <person name="Chen T."/>
        </authorList>
    </citation>
    <scope>NUCLEOTIDE SEQUENCE</scope>
    <source>
        <strain evidence="2">Nanhai2018</strain>
        <tissue evidence="2">Muscle</tissue>
    </source>
</reference>
<keyword evidence="1" id="KW-0732">Signal</keyword>
<feature type="signal peptide" evidence="1">
    <location>
        <begin position="1"/>
        <end position="19"/>
    </location>
</feature>
<evidence type="ECO:0000256" key="1">
    <source>
        <dbReference type="SAM" id="SignalP"/>
    </source>
</evidence>
<dbReference type="Gene3D" id="2.60.40.770">
    <property type="match status" value="1"/>
</dbReference>
<dbReference type="AlphaFoldDB" id="A0A9Q1CR40"/>
<protein>
    <recommendedName>
        <fullName evidence="4">MD-2-related lipid-recognition domain-containing protein</fullName>
    </recommendedName>
</protein>
<accession>A0A9Q1CR40</accession>
<dbReference type="Proteomes" id="UP001152320">
    <property type="component" value="Chromosome 1"/>
</dbReference>
<gene>
    <name evidence="2" type="ORF">HOLleu_01961</name>
</gene>